<dbReference type="CDD" id="cd03048">
    <property type="entry name" value="GST_N_Ure2p_like"/>
    <property type="match status" value="1"/>
</dbReference>
<feature type="domain" description="GST C-terminal" evidence="5">
    <location>
        <begin position="168"/>
        <end position="304"/>
    </location>
</feature>
<dbReference type="Pfam" id="PF00043">
    <property type="entry name" value="GST_C"/>
    <property type="match status" value="1"/>
</dbReference>
<dbReference type="Gene3D" id="3.40.30.10">
    <property type="entry name" value="Glutaredoxin"/>
    <property type="match status" value="1"/>
</dbReference>
<gene>
    <name evidence="6" type="ORF">ALAG00032_LOCUS10723</name>
</gene>
<dbReference type="SFLD" id="SFLDG00358">
    <property type="entry name" value="Main_(cytGST)"/>
    <property type="match status" value="1"/>
</dbReference>
<keyword evidence="3" id="KW-0732">Signal</keyword>
<dbReference type="InterPro" id="IPR036282">
    <property type="entry name" value="Glutathione-S-Trfase_C_sf"/>
</dbReference>
<evidence type="ECO:0000256" key="2">
    <source>
        <dbReference type="RuleBase" id="RU003494"/>
    </source>
</evidence>
<evidence type="ECO:0000259" key="4">
    <source>
        <dbReference type="PROSITE" id="PS50404"/>
    </source>
</evidence>
<dbReference type="EMBL" id="HBIJ01016092">
    <property type="protein sequence ID" value="CAE0369959.1"/>
    <property type="molecule type" value="Transcribed_RNA"/>
</dbReference>
<dbReference type="SFLD" id="SFLDS00019">
    <property type="entry name" value="Glutathione_Transferase_(cytos"/>
    <property type="match status" value="1"/>
</dbReference>
<evidence type="ECO:0000256" key="3">
    <source>
        <dbReference type="SAM" id="SignalP"/>
    </source>
</evidence>
<evidence type="ECO:0008006" key="7">
    <source>
        <dbReference type="Google" id="ProtNLM"/>
    </source>
</evidence>
<dbReference type="AlphaFoldDB" id="A0A7S3NP24"/>
<dbReference type="InterPro" id="IPR004046">
    <property type="entry name" value="GST_C"/>
</dbReference>
<organism evidence="6">
    <name type="scientific">Aureoumbra lagunensis</name>
    <dbReference type="NCBI Taxonomy" id="44058"/>
    <lineage>
        <taxon>Eukaryota</taxon>
        <taxon>Sar</taxon>
        <taxon>Stramenopiles</taxon>
        <taxon>Ochrophyta</taxon>
        <taxon>Pelagophyceae</taxon>
        <taxon>Pelagomonadales</taxon>
        <taxon>Aureoumbra</taxon>
    </lineage>
</organism>
<accession>A0A7S3NP24</accession>
<protein>
    <recommendedName>
        <fullName evidence="7">Glutathione S-transferase</fullName>
    </recommendedName>
</protein>
<name>A0A7S3NP24_9STRA</name>
<dbReference type="PANTHER" id="PTHR44051">
    <property type="entry name" value="GLUTATHIONE S-TRANSFERASE-RELATED"/>
    <property type="match status" value="1"/>
</dbReference>
<feature type="signal peptide" evidence="3">
    <location>
        <begin position="1"/>
        <end position="17"/>
    </location>
</feature>
<dbReference type="SUPFAM" id="SSF47616">
    <property type="entry name" value="GST C-terminal domain-like"/>
    <property type="match status" value="1"/>
</dbReference>
<dbReference type="Gene3D" id="1.20.1050.10">
    <property type="match status" value="1"/>
</dbReference>
<feature type="chain" id="PRO_5031103010" description="Glutathione S-transferase" evidence="3">
    <location>
        <begin position="18"/>
        <end position="306"/>
    </location>
</feature>
<dbReference type="PROSITE" id="PS50405">
    <property type="entry name" value="GST_CTER"/>
    <property type="match status" value="1"/>
</dbReference>
<dbReference type="SUPFAM" id="SSF52833">
    <property type="entry name" value="Thioredoxin-like"/>
    <property type="match status" value="1"/>
</dbReference>
<comment type="similarity">
    <text evidence="1 2">Belongs to the GST superfamily.</text>
</comment>
<dbReference type="PROSITE" id="PS50404">
    <property type="entry name" value="GST_NTER"/>
    <property type="match status" value="1"/>
</dbReference>
<dbReference type="InterPro" id="IPR004045">
    <property type="entry name" value="Glutathione_S-Trfase_N"/>
</dbReference>
<dbReference type="InterPro" id="IPR010987">
    <property type="entry name" value="Glutathione-S-Trfase_C-like"/>
</dbReference>
<dbReference type="PANTHER" id="PTHR44051:SF22">
    <property type="entry name" value="DISULFIDE-BOND OXIDOREDUCTASE YGHU"/>
    <property type="match status" value="1"/>
</dbReference>
<dbReference type="Pfam" id="PF02798">
    <property type="entry name" value="GST_N"/>
    <property type="match status" value="1"/>
</dbReference>
<proteinExistence type="inferred from homology"/>
<feature type="domain" description="GST N-terminal" evidence="4">
    <location>
        <begin position="81"/>
        <end position="165"/>
    </location>
</feature>
<dbReference type="InterPro" id="IPR040079">
    <property type="entry name" value="Glutathione_S-Trfase"/>
</dbReference>
<dbReference type="NCBIfam" id="NF008731">
    <property type="entry name" value="PRK11752.1"/>
    <property type="match status" value="1"/>
</dbReference>
<evidence type="ECO:0000313" key="6">
    <source>
        <dbReference type="EMBL" id="CAE0369959.1"/>
    </source>
</evidence>
<dbReference type="InterPro" id="IPR036249">
    <property type="entry name" value="Thioredoxin-like_sf"/>
</dbReference>
<dbReference type="SFLD" id="SFLDG01151">
    <property type="entry name" value="Main.2:_Nu-like"/>
    <property type="match status" value="1"/>
</dbReference>
<evidence type="ECO:0000256" key="1">
    <source>
        <dbReference type="ARBA" id="ARBA00007409"/>
    </source>
</evidence>
<reference evidence="6" key="1">
    <citation type="submission" date="2021-01" db="EMBL/GenBank/DDBJ databases">
        <authorList>
            <person name="Corre E."/>
            <person name="Pelletier E."/>
            <person name="Niang G."/>
            <person name="Scheremetjew M."/>
            <person name="Finn R."/>
            <person name="Kale V."/>
            <person name="Holt S."/>
            <person name="Cochrane G."/>
            <person name="Meng A."/>
            <person name="Brown T."/>
            <person name="Cohen L."/>
        </authorList>
    </citation>
    <scope>NUCLEOTIDE SEQUENCE</scope>
    <source>
        <strain evidence="6">CCMP1510</strain>
    </source>
</reference>
<sequence>MKILYVVVPLFSTRVLAFQHAVQNQARKIVAMSTKATLPDDYVLPKVWKFEGNAEKTAGSNRPTAGVRTEAKLPQGDHALQLYALGTPNGAKTTILLEELNELKGIEYDAWKINISQGDQFGSEYVDKLNPNSKIPALYDKDLQARVFESGSILMHLAEKYQAFIPTDPAKRIECFNWLFWQVGGGPSMGAFGHFYKAAPIHIEYAIDRFALEVKRQLSVLDIQLEDKQYICGNEYTIADIAIYPWILTLDSGYKGGEFLGISEYTNIAAWVHRISQRPAVIRGRRVLGFTDDALSERHSRADFDK</sequence>
<evidence type="ECO:0000259" key="5">
    <source>
        <dbReference type="PROSITE" id="PS50405"/>
    </source>
</evidence>